<feature type="compositionally biased region" description="Polar residues" evidence="1">
    <location>
        <begin position="135"/>
        <end position="145"/>
    </location>
</feature>
<reference evidence="3 4" key="1">
    <citation type="submission" date="2021-07" db="EMBL/GenBank/DDBJ databases">
        <title>Hymenobacter profundi sp. nov., isolated from deep-sea water.</title>
        <authorList>
            <person name="Kim M.K."/>
        </authorList>
    </citation>
    <scope>NUCLEOTIDE SEQUENCE [LARGE SCALE GENOMIC DNA]</scope>
    <source>
        <strain evidence="3 4">M2</strain>
    </source>
</reference>
<dbReference type="PROSITE" id="PS50943">
    <property type="entry name" value="HTH_CROC1"/>
    <property type="match status" value="1"/>
</dbReference>
<dbReference type="Pfam" id="PF01381">
    <property type="entry name" value="HTH_3"/>
    <property type="match status" value="1"/>
</dbReference>
<evidence type="ECO:0000256" key="1">
    <source>
        <dbReference type="SAM" id="MobiDB-lite"/>
    </source>
</evidence>
<organism evidence="3 4">
    <name type="scientific">Hymenobacter profundi</name>
    <dbReference type="NCBI Taxonomy" id="1982110"/>
    <lineage>
        <taxon>Bacteria</taxon>
        <taxon>Pseudomonadati</taxon>
        <taxon>Bacteroidota</taxon>
        <taxon>Cytophagia</taxon>
        <taxon>Cytophagales</taxon>
        <taxon>Hymenobacteraceae</taxon>
        <taxon>Hymenobacter</taxon>
    </lineage>
</organism>
<sequence>MIERIRQILATRALSPTQFADTIGIGRPVVSHILNGRNKPSLEVMQKIMDAFPDLALPWLLKGEGPMLASAPAEATATNTPETVPTIVASPSKKKQRAAALVPSEPSSQAVKPKKEPTSAPPQQISAPEREESTVAAQVPTTPELSVTPPAPVAPAALEATTLPAALAATPTNKAIRRIIIFYQDGTFTDYQPEK</sequence>
<gene>
    <name evidence="3" type="ORF">KYK14_12650</name>
</gene>
<dbReference type="RefSeq" id="WP_219159234.1">
    <property type="nucleotide sequence ID" value="NZ_JAHWGL010000050.1"/>
</dbReference>
<dbReference type="CDD" id="cd00093">
    <property type="entry name" value="HTH_XRE"/>
    <property type="match status" value="1"/>
</dbReference>
<accession>A0ABS6X0P7</accession>
<evidence type="ECO:0000259" key="2">
    <source>
        <dbReference type="PROSITE" id="PS50943"/>
    </source>
</evidence>
<evidence type="ECO:0000313" key="3">
    <source>
        <dbReference type="EMBL" id="MBW3129405.1"/>
    </source>
</evidence>
<feature type="compositionally biased region" description="Low complexity" evidence="1">
    <location>
        <begin position="71"/>
        <end position="86"/>
    </location>
</feature>
<dbReference type="SMART" id="SM00530">
    <property type="entry name" value="HTH_XRE"/>
    <property type="match status" value="1"/>
</dbReference>
<protein>
    <submittedName>
        <fullName evidence="3">Helix-turn-helix domain-containing protein</fullName>
    </submittedName>
</protein>
<name>A0ABS6X0P7_9BACT</name>
<dbReference type="InterPro" id="IPR001387">
    <property type="entry name" value="Cro/C1-type_HTH"/>
</dbReference>
<feature type="region of interest" description="Disordered" evidence="1">
    <location>
        <begin position="71"/>
        <end position="150"/>
    </location>
</feature>
<comment type="caution">
    <text evidence="3">The sequence shown here is derived from an EMBL/GenBank/DDBJ whole genome shotgun (WGS) entry which is preliminary data.</text>
</comment>
<keyword evidence="4" id="KW-1185">Reference proteome</keyword>
<evidence type="ECO:0000313" key="4">
    <source>
        <dbReference type="Proteomes" id="UP000826188"/>
    </source>
</evidence>
<feature type="domain" description="HTH cro/C1-type" evidence="2">
    <location>
        <begin position="5"/>
        <end position="60"/>
    </location>
</feature>
<dbReference type="EMBL" id="JAHWGL010000050">
    <property type="protein sequence ID" value="MBW3129405.1"/>
    <property type="molecule type" value="Genomic_DNA"/>
</dbReference>
<dbReference type="Proteomes" id="UP000826188">
    <property type="component" value="Unassembled WGS sequence"/>
</dbReference>
<proteinExistence type="predicted"/>